<dbReference type="EMBL" id="KI287793">
    <property type="protein sequence ID" value="ESA09723.1"/>
    <property type="molecule type" value="Genomic_DNA"/>
</dbReference>
<accession>U9TTR7</accession>
<protein>
    <submittedName>
        <fullName evidence="1">Uncharacterized protein</fullName>
    </submittedName>
</protein>
<dbReference type="HOGENOM" id="CLU_2067081_0_0_1"/>
<sequence length="119" mass="13926">DRHVIFIFAYMINTTKVLLCIIHLHNEIFVHAVSRFIDDNNNARKLDKIGCNYIVFEIINLFPEYYLRVQLLLSSLIPVRNNGLLLIYTKHKVSINGLIIIQGQRSEIMDQIREDLTNT</sequence>
<organism evidence="1">
    <name type="scientific">Rhizophagus irregularis (strain DAOM 181602 / DAOM 197198 / MUCL 43194)</name>
    <name type="common">Arbuscular mycorrhizal fungus</name>
    <name type="synonym">Glomus intraradices</name>
    <dbReference type="NCBI Taxonomy" id="747089"/>
    <lineage>
        <taxon>Eukaryota</taxon>
        <taxon>Fungi</taxon>
        <taxon>Fungi incertae sedis</taxon>
        <taxon>Mucoromycota</taxon>
        <taxon>Glomeromycotina</taxon>
        <taxon>Glomeromycetes</taxon>
        <taxon>Glomerales</taxon>
        <taxon>Glomeraceae</taxon>
        <taxon>Rhizophagus</taxon>
    </lineage>
</organism>
<gene>
    <name evidence="1" type="ORF">GLOINDRAFT_97665</name>
</gene>
<proteinExistence type="predicted"/>
<evidence type="ECO:0000313" key="1">
    <source>
        <dbReference type="EMBL" id="ESA09723.1"/>
    </source>
</evidence>
<feature type="non-terminal residue" evidence="1">
    <location>
        <position position="1"/>
    </location>
</feature>
<reference evidence="1" key="1">
    <citation type="submission" date="2013-07" db="EMBL/GenBank/DDBJ databases">
        <title>The genome of an arbuscular mycorrhizal fungus provides insights into the evolution of the oldest plant symbiosis.</title>
        <authorList>
            <consortium name="DOE Joint Genome Institute"/>
            <person name="Tisserant E."/>
            <person name="Malbreil M."/>
            <person name="Kuo A."/>
            <person name="Kohler A."/>
            <person name="Symeonidi A."/>
            <person name="Balestrini R."/>
            <person name="Charron P."/>
            <person name="Duensing N."/>
            <person name="Frei-dit-Frey N."/>
            <person name="Gianinazzi-Pearson V."/>
            <person name="Gilbert B."/>
            <person name="Handa Y."/>
            <person name="Hijri M."/>
            <person name="Kaul R."/>
            <person name="Kawaguchi M."/>
            <person name="Krajinski F."/>
            <person name="Lammers P."/>
            <person name="Lapierre D."/>
            <person name="Masclaux F.G."/>
            <person name="Murat C."/>
            <person name="Morin E."/>
            <person name="Ndikumana S."/>
            <person name="Pagni M."/>
            <person name="Petitpierre D."/>
            <person name="Requena N."/>
            <person name="Rosikiewicz P."/>
            <person name="Riley R."/>
            <person name="Saito K."/>
            <person name="San Clemente H."/>
            <person name="Shapiro H."/>
            <person name="van Tuinen D."/>
            <person name="Becard G."/>
            <person name="Bonfante P."/>
            <person name="Paszkowski U."/>
            <person name="Shachar-Hill Y."/>
            <person name="Young J.P."/>
            <person name="Sanders I.R."/>
            <person name="Henrissat B."/>
            <person name="Rensing S.A."/>
            <person name="Grigoriev I.V."/>
            <person name="Corradi N."/>
            <person name="Roux C."/>
            <person name="Martin F."/>
        </authorList>
    </citation>
    <scope>NUCLEOTIDE SEQUENCE</scope>
    <source>
        <strain evidence="1">DAOM 197198</strain>
    </source>
</reference>
<name>U9TTR7_RHIID</name>
<dbReference type="AlphaFoldDB" id="U9TTR7"/>